<feature type="transmembrane region" description="Helical" evidence="9">
    <location>
        <begin position="6"/>
        <end position="29"/>
    </location>
</feature>
<keyword evidence="4 8" id="KW-1003">Cell membrane</keyword>
<evidence type="ECO:0000256" key="6">
    <source>
        <dbReference type="ARBA" id="ARBA00022989"/>
    </source>
</evidence>
<dbReference type="Gene3D" id="1.10.1760.20">
    <property type="match status" value="1"/>
</dbReference>
<dbReference type="GO" id="GO:0005886">
    <property type="term" value="C:plasma membrane"/>
    <property type="evidence" value="ECO:0007669"/>
    <property type="project" value="UniProtKB-SubCell"/>
</dbReference>
<dbReference type="PIRSF" id="PIRSF037778">
    <property type="entry name" value="UCP037778_transp_RibU"/>
    <property type="match status" value="1"/>
</dbReference>
<keyword evidence="6 9" id="KW-1133">Transmembrane helix</keyword>
<evidence type="ECO:0000256" key="3">
    <source>
        <dbReference type="ARBA" id="ARBA00022448"/>
    </source>
</evidence>
<keyword evidence="5 9" id="KW-0812">Transmembrane</keyword>
<dbReference type="EMBL" id="MWBQ01000028">
    <property type="protein sequence ID" value="OQA60866.1"/>
    <property type="molecule type" value="Genomic_DNA"/>
</dbReference>
<dbReference type="PANTHER" id="PTHR38438:SF1">
    <property type="entry name" value="RIBOFLAVIN TRANSPORTER RIBU"/>
    <property type="match status" value="1"/>
</dbReference>
<dbReference type="PANTHER" id="PTHR38438">
    <property type="entry name" value="RIBOFLAVIN TRANSPORTER RIBU"/>
    <property type="match status" value="1"/>
</dbReference>
<evidence type="ECO:0000313" key="10">
    <source>
        <dbReference type="EMBL" id="OQA60866.1"/>
    </source>
</evidence>
<reference evidence="10" key="1">
    <citation type="submission" date="2017-02" db="EMBL/GenBank/DDBJ databases">
        <title>Delving into the versatile metabolic prowess of the omnipresent phylum Bacteroidetes.</title>
        <authorList>
            <person name="Nobu M.K."/>
            <person name="Mei R."/>
            <person name="Narihiro T."/>
            <person name="Kuroda K."/>
            <person name="Liu W.-T."/>
        </authorList>
    </citation>
    <scope>NUCLEOTIDE SEQUENCE</scope>
    <source>
        <strain evidence="10">ADurb.Bin276</strain>
    </source>
</reference>
<organism evidence="10">
    <name type="scientific">Candidatus Atribacter allofermentans</name>
    <dbReference type="NCBI Taxonomy" id="1852833"/>
    <lineage>
        <taxon>Bacteria</taxon>
        <taxon>Pseudomonadati</taxon>
        <taxon>Atribacterota</taxon>
        <taxon>Atribacteria</taxon>
        <taxon>Atribacterales</taxon>
        <taxon>Atribacteraceae</taxon>
        <taxon>Atribacter</taxon>
    </lineage>
</organism>
<dbReference type="AlphaFoldDB" id="A0A1V5T278"/>
<evidence type="ECO:0000256" key="7">
    <source>
        <dbReference type="ARBA" id="ARBA00023136"/>
    </source>
</evidence>
<comment type="caution">
    <text evidence="10">The sequence shown here is derived from an EMBL/GenBank/DDBJ whole genome shotgun (WGS) entry which is preliminary data.</text>
</comment>
<protein>
    <recommendedName>
        <fullName evidence="8">Riboflavin transporter</fullName>
    </recommendedName>
</protein>
<evidence type="ECO:0000256" key="4">
    <source>
        <dbReference type="ARBA" id="ARBA00022475"/>
    </source>
</evidence>
<keyword evidence="3 8" id="KW-0813">Transport</keyword>
<dbReference type="GO" id="GO:0032217">
    <property type="term" value="F:riboflavin transmembrane transporter activity"/>
    <property type="evidence" value="ECO:0007669"/>
    <property type="project" value="UniProtKB-UniRule"/>
</dbReference>
<dbReference type="Pfam" id="PF12822">
    <property type="entry name" value="ECF_trnsprt"/>
    <property type="match status" value="1"/>
</dbReference>
<feature type="transmembrane region" description="Helical" evidence="9">
    <location>
        <begin position="108"/>
        <end position="132"/>
    </location>
</feature>
<dbReference type="Proteomes" id="UP000485569">
    <property type="component" value="Unassembled WGS sequence"/>
</dbReference>
<gene>
    <name evidence="10" type="primary">ribU</name>
    <name evidence="10" type="ORF">BWY41_00444</name>
</gene>
<name>A0A1V5T278_9BACT</name>
<keyword evidence="7 8" id="KW-0472">Membrane</keyword>
<evidence type="ECO:0000256" key="5">
    <source>
        <dbReference type="ARBA" id="ARBA00022692"/>
    </source>
</evidence>
<accession>A0A1V5T278</accession>
<comment type="similarity">
    <text evidence="2 8">Belongs to the prokaryotic riboflavin transporter (P-RFT) (TC 2.A.87) family.</text>
</comment>
<feature type="transmembrane region" description="Helical" evidence="9">
    <location>
        <begin position="50"/>
        <end position="70"/>
    </location>
</feature>
<evidence type="ECO:0000256" key="8">
    <source>
        <dbReference type="PIRNR" id="PIRNR037778"/>
    </source>
</evidence>
<evidence type="ECO:0000256" key="1">
    <source>
        <dbReference type="ARBA" id="ARBA00004651"/>
    </source>
</evidence>
<feature type="transmembrane region" description="Helical" evidence="9">
    <location>
        <begin position="76"/>
        <end position="96"/>
    </location>
</feature>
<dbReference type="InterPro" id="IPR025720">
    <property type="entry name" value="RibU"/>
</dbReference>
<proteinExistence type="inferred from homology"/>
<evidence type="ECO:0000256" key="2">
    <source>
        <dbReference type="ARBA" id="ARBA00005540"/>
    </source>
</evidence>
<dbReference type="InterPro" id="IPR024529">
    <property type="entry name" value="ECF_trnsprt_substrate-spec"/>
</dbReference>
<comment type="subcellular location">
    <subcellularLocation>
        <location evidence="1">Cell membrane</location>
        <topology evidence="1">Multi-pass membrane protein</topology>
    </subcellularLocation>
</comment>
<sequence length="188" mass="20236">MKCRNLVYTGAFSALSIVLSYLIHFPLIPSAPFLLYDPGDVPILIMGLKFSPGIGVVMTAIVSVLFAVLTGQGGPWGVLMHFIATGVYVLTASLIYRRQRNLSSAVKGLIIAPLVMTGVMVIANLLVTPLYLGVTREMVIGMLLPAIIPFNLLKGAINGIITFLLYKKVSNFLEAGDQCVSKPNAVRQ</sequence>
<comment type="function">
    <text evidence="8">Probably a riboflavin-binding protein that interacts with the energy-coupling factor (ECF) ABC-transporter complex.</text>
</comment>
<feature type="transmembrane region" description="Helical" evidence="9">
    <location>
        <begin position="138"/>
        <end position="166"/>
    </location>
</feature>
<evidence type="ECO:0000256" key="9">
    <source>
        <dbReference type="SAM" id="Phobius"/>
    </source>
</evidence>